<accession>A0A1T4WC79</accession>
<sequence>MDNNQTDKAQLLKLIIEQGILHETEHRPVLARDGKTHLRWVMNFLGLSLHYEGLQLAAQALLTLLSSFKGRQLATIGTAAVPLMSACILASKGHYTGLMVRPQRKTYGTANLIDGQIRPHEPVIVIDDSIGSGTNMLDCIEKLEQAGLYVEGCACLVRFGYDSGYASLLERGYRVVYLFDQLTDISPRLPHEPPLKTYPIKASLTAIQWDEQALADYLSPFQVIRRCMQHYWQTGRLLRPPRVFNQPLEASGGLWISLRTQDLVYTQQGRQGLWNFPDEPLTATNLALVQCAWLLARQLAADPLREARLDQSALGLSLCSELVETTYGDFDFNQHGLAVRSLAAPWKMGGALPKMPGIQTAAHLLHHARFHNTQLRPYEPFLLYRYTVKKLIEPGAEWPVGGSSALPQWDEKNYIVQPLANALLALAQAQHQRMLPPPLKPLFIPASCQWLFVSVYLNGQLLACAGTIPHHPSAALPTLLQTASQDPRWQAKLGQPGILTLKLYLLSEASYLGLSEQLSAFGNMSLGQDAIALSHQEQFALILPDVVVQQAWNIEQLQQQLYKKAGLAWPYPQVHWQRYRCRLWQFSTVNPTAVPLTTERLTPTTAIDTTYSYRRAYLHFVERQQQNNGAIYYAYQAALDQVQNQQPVFNTAWILWCLSQTQDHLAPPWDKSYTYLIDAIHTQTLDTHSSAYCLLALSQHPEWRQQAKPSLAKLVQQLQASLNQHGQWPKPAITHYDSHYSIELLALIHAEQAGLYIDHLWRNRSSERLFDYVRYYARPHQYPQLLETLTALHQFSPYDCSGLIQSLHKDLVQWQQPDGGWLPEHPHLSPTLFSAQALTALLISCYQDQSVLERTFYYLYGQTVLSSADTALPNPLMAEGGLYSGLLDGQLMTIHSALALRTQAWVELEA</sequence>
<comment type="pathway">
    <text evidence="1">Pyrimidine metabolism; UMP biosynthesis via de novo pathway.</text>
</comment>
<keyword evidence="4" id="KW-0328">Glycosyltransferase</keyword>
<keyword evidence="5" id="KW-1185">Reference proteome</keyword>
<dbReference type="CDD" id="cd06223">
    <property type="entry name" value="PRTases_typeI"/>
    <property type="match status" value="1"/>
</dbReference>
<evidence type="ECO:0000259" key="3">
    <source>
        <dbReference type="PROSITE" id="PS51112"/>
    </source>
</evidence>
<dbReference type="InterPro" id="IPR000836">
    <property type="entry name" value="PRTase_dom"/>
</dbReference>
<dbReference type="SUPFAM" id="SSF53271">
    <property type="entry name" value="PRTase-like"/>
    <property type="match status" value="1"/>
</dbReference>
<keyword evidence="4" id="KW-0808">Transferase</keyword>
<evidence type="ECO:0000256" key="1">
    <source>
        <dbReference type="ARBA" id="ARBA00004725"/>
    </source>
</evidence>
<feature type="domain" description="AMMECR1" evidence="3">
    <location>
        <begin position="408"/>
        <end position="595"/>
    </location>
</feature>
<dbReference type="SUPFAM" id="SSF48239">
    <property type="entry name" value="Terpenoid cyclases/Protein prenyltransferases"/>
    <property type="match status" value="1"/>
</dbReference>
<dbReference type="InterPro" id="IPR008930">
    <property type="entry name" value="Terpenoid_cyclase/PrenylTrfase"/>
</dbReference>
<dbReference type="InterPro" id="IPR036071">
    <property type="entry name" value="AMMECR1_dom_sf"/>
</dbReference>
<protein>
    <submittedName>
        <fullName evidence="4">Orotate phosphoribosyltransferase</fullName>
    </submittedName>
</protein>
<dbReference type="InterPro" id="IPR029057">
    <property type="entry name" value="PRTase-like"/>
</dbReference>
<dbReference type="GO" id="GO:0006222">
    <property type="term" value="P:UMP biosynthetic process"/>
    <property type="evidence" value="ECO:0007669"/>
    <property type="project" value="TreeGrafter"/>
</dbReference>
<dbReference type="GO" id="GO:0004588">
    <property type="term" value="F:orotate phosphoribosyltransferase activity"/>
    <property type="evidence" value="ECO:0007669"/>
    <property type="project" value="TreeGrafter"/>
</dbReference>
<dbReference type="PANTHER" id="PTHR19278">
    <property type="entry name" value="OROTATE PHOSPHORIBOSYLTRANSFERASE"/>
    <property type="match status" value="1"/>
</dbReference>
<dbReference type="GO" id="GO:0019856">
    <property type="term" value="P:pyrimidine nucleobase biosynthetic process"/>
    <property type="evidence" value="ECO:0007669"/>
    <property type="project" value="TreeGrafter"/>
</dbReference>
<dbReference type="STRING" id="92487.SAMN02745130_01438"/>
<dbReference type="EMBL" id="FUYB01000005">
    <property type="protein sequence ID" value="SKA74906.1"/>
    <property type="molecule type" value="Genomic_DNA"/>
</dbReference>
<dbReference type="Pfam" id="PF01871">
    <property type="entry name" value="AMMECR1"/>
    <property type="match status" value="1"/>
</dbReference>
<dbReference type="Proteomes" id="UP000190460">
    <property type="component" value="Unassembled WGS sequence"/>
</dbReference>
<gene>
    <name evidence="4" type="ORF">SAMN02745130_01438</name>
</gene>
<dbReference type="Gene3D" id="3.40.50.2020">
    <property type="match status" value="1"/>
</dbReference>
<name>A0A1T4WC79_9GAMM</name>
<dbReference type="Gene3D" id="3.30.1490.150">
    <property type="entry name" value="Hypothetical protein ph0010, domain 2"/>
    <property type="match status" value="1"/>
</dbReference>
<organism evidence="4 5">
    <name type="scientific">Thiothrix eikelboomii</name>
    <dbReference type="NCBI Taxonomy" id="92487"/>
    <lineage>
        <taxon>Bacteria</taxon>
        <taxon>Pseudomonadati</taxon>
        <taxon>Pseudomonadota</taxon>
        <taxon>Gammaproteobacteria</taxon>
        <taxon>Thiotrichales</taxon>
        <taxon>Thiotrichaceae</taxon>
        <taxon>Thiothrix</taxon>
    </lineage>
</organism>
<reference evidence="4 5" key="1">
    <citation type="submission" date="2017-02" db="EMBL/GenBank/DDBJ databases">
        <authorList>
            <person name="Peterson S.W."/>
        </authorList>
    </citation>
    <scope>NUCLEOTIDE SEQUENCE [LARGE SCALE GENOMIC DNA]</scope>
    <source>
        <strain evidence="4 5">ATCC 49788</strain>
    </source>
</reference>
<dbReference type="AlphaFoldDB" id="A0A1T4WC79"/>
<dbReference type="SUPFAM" id="SSF143447">
    <property type="entry name" value="AMMECR1-like"/>
    <property type="match status" value="1"/>
</dbReference>
<dbReference type="PROSITE" id="PS51112">
    <property type="entry name" value="AMMECR1"/>
    <property type="match status" value="1"/>
</dbReference>
<evidence type="ECO:0000313" key="5">
    <source>
        <dbReference type="Proteomes" id="UP000190460"/>
    </source>
</evidence>
<keyword evidence="2" id="KW-0665">Pyrimidine biosynthesis</keyword>
<evidence type="ECO:0000256" key="2">
    <source>
        <dbReference type="ARBA" id="ARBA00022975"/>
    </source>
</evidence>
<evidence type="ECO:0000313" key="4">
    <source>
        <dbReference type="EMBL" id="SKA74906.1"/>
    </source>
</evidence>
<dbReference type="InterPro" id="IPR002733">
    <property type="entry name" value="AMMECR1_domain"/>
</dbReference>
<dbReference type="PANTHER" id="PTHR19278:SF9">
    <property type="entry name" value="URIDINE 5'-MONOPHOSPHATE SYNTHASE"/>
    <property type="match status" value="1"/>
</dbReference>
<proteinExistence type="predicted"/>